<feature type="domain" description="DUF4340" evidence="1">
    <location>
        <begin position="169"/>
        <end position="352"/>
    </location>
</feature>
<reference evidence="2" key="1">
    <citation type="submission" date="2018-05" db="EMBL/GenBank/DDBJ databases">
        <authorList>
            <person name="Lanie J.A."/>
            <person name="Ng W.-L."/>
            <person name="Kazmierczak K.M."/>
            <person name="Andrzejewski T.M."/>
            <person name="Davidsen T.M."/>
            <person name="Wayne K.J."/>
            <person name="Tettelin H."/>
            <person name="Glass J.I."/>
            <person name="Rusch D."/>
            <person name="Podicherti R."/>
            <person name="Tsui H.-C.T."/>
            <person name="Winkler M.E."/>
        </authorList>
    </citation>
    <scope>NUCLEOTIDE SEQUENCE</scope>
</reference>
<dbReference type="Pfam" id="PF14238">
    <property type="entry name" value="DUF4340"/>
    <property type="match status" value="1"/>
</dbReference>
<proteinExistence type="predicted"/>
<evidence type="ECO:0000313" key="2">
    <source>
        <dbReference type="EMBL" id="SVA48821.1"/>
    </source>
</evidence>
<name>A0A381W951_9ZZZZ</name>
<dbReference type="EMBL" id="UINC01011026">
    <property type="protein sequence ID" value="SVA48821.1"/>
    <property type="molecule type" value="Genomic_DNA"/>
</dbReference>
<evidence type="ECO:0000259" key="1">
    <source>
        <dbReference type="Pfam" id="PF14238"/>
    </source>
</evidence>
<organism evidence="2">
    <name type="scientific">marine metagenome</name>
    <dbReference type="NCBI Taxonomy" id="408172"/>
    <lineage>
        <taxon>unclassified sequences</taxon>
        <taxon>metagenomes</taxon>
        <taxon>ecological metagenomes</taxon>
    </lineage>
</organism>
<feature type="non-terminal residue" evidence="2">
    <location>
        <position position="1"/>
    </location>
</feature>
<dbReference type="AlphaFoldDB" id="A0A381W951"/>
<accession>A0A381W951</accession>
<sequence>VFDFESDDVSRISILAENGDETVIEKAADRWGLVAPFEGNVDVPAVVGLASSIADLELQRVVAEPEDAVDLSAFGLTPPRITVGVAATTGADGRLLLGERTPTGGDVYATLDGSNRVFLISGYLDDTFNQTTFDLRDKTILDFNSDQVASLVIAGGETAIELHKTDNRWSLASPFEAHADFGVTNGIVGRLSTGRIASVEVERADDLGPFGLDVPRLTVTVGLDSSAATLLIGNDNAGGLVYARDLARDLVFTVDQSLVDELTQGPSEFRRKDLFAFRPFNATRVEIDRTDDRWVFEKRTSETEDGSQTWHRTAPSTEDLDTTAMDDLLAKLSNLRANEFVSSQEGTGLDAPAVNVSVTFDDGAQERVAVGRVNDDVFGVSDDEPGAARLDTRAWDDAMAALEALD</sequence>
<protein>
    <recommendedName>
        <fullName evidence="1">DUF4340 domain-containing protein</fullName>
    </recommendedName>
</protein>
<dbReference type="InterPro" id="IPR025641">
    <property type="entry name" value="DUF4340"/>
</dbReference>
<gene>
    <name evidence="2" type="ORF">METZ01_LOCUS101675</name>
</gene>